<evidence type="ECO:0000256" key="4">
    <source>
        <dbReference type="HAMAP-Rule" id="MF_01201"/>
    </source>
</evidence>
<dbReference type="FunFam" id="3.20.20.10:FF:000002">
    <property type="entry name" value="Alanine racemase"/>
    <property type="match status" value="1"/>
</dbReference>
<protein>
    <recommendedName>
        <fullName evidence="4">Alanine racemase</fullName>
        <ecNumber evidence="4">5.1.1.1</ecNumber>
    </recommendedName>
</protein>
<dbReference type="InterPro" id="IPR009006">
    <property type="entry name" value="Ala_racemase/Decarboxylase_C"/>
</dbReference>
<evidence type="ECO:0000313" key="8">
    <source>
        <dbReference type="Proteomes" id="UP000829401"/>
    </source>
</evidence>
<evidence type="ECO:0000256" key="6">
    <source>
        <dbReference type="PIRSR" id="PIRSR600821-52"/>
    </source>
</evidence>
<evidence type="ECO:0000313" key="7">
    <source>
        <dbReference type="EMBL" id="UNO48482.1"/>
    </source>
</evidence>
<dbReference type="AlphaFoldDB" id="T0C0H5"/>
<dbReference type="GO" id="GO:0008784">
    <property type="term" value="F:alanine racemase activity"/>
    <property type="evidence" value="ECO:0007669"/>
    <property type="project" value="UniProtKB-UniRule"/>
</dbReference>
<name>T0C0H5_ALIAG</name>
<dbReference type="eggNOG" id="COG0787">
    <property type="taxonomic scope" value="Bacteria"/>
</dbReference>
<dbReference type="SUPFAM" id="SSF51419">
    <property type="entry name" value="PLP-binding barrel"/>
    <property type="match status" value="1"/>
</dbReference>
<dbReference type="RefSeq" id="WP_021296533.1">
    <property type="nucleotide sequence ID" value="NZ_AURB01000130.1"/>
</dbReference>
<organism evidence="7 8">
    <name type="scientific">Alicyclobacillus acidoterrestris (strain ATCC 49025 / DSM 3922 / CIP 106132 / NCIMB 13137 / GD3B)</name>
    <dbReference type="NCBI Taxonomy" id="1356854"/>
    <lineage>
        <taxon>Bacteria</taxon>
        <taxon>Bacillati</taxon>
        <taxon>Bacillota</taxon>
        <taxon>Bacilli</taxon>
        <taxon>Bacillales</taxon>
        <taxon>Alicyclobacillaceae</taxon>
        <taxon>Alicyclobacillus</taxon>
    </lineage>
</organism>
<dbReference type="InterPro" id="IPR001608">
    <property type="entry name" value="Ala_racemase_N"/>
</dbReference>
<keyword evidence="3 4" id="KW-0413">Isomerase</keyword>
<feature type="binding site" evidence="4 6">
    <location>
        <position position="326"/>
    </location>
    <ligand>
        <name>substrate</name>
    </ligand>
</feature>
<dbReference type="KEGG" id="aaco:K1I37_17750"/>
<dbReference type="InterPro" id="IPR000821">
    <property type="entry name" value="Ala_racemase"/>
</dbReference>
<dbReference type="Pfam" id="PF01168">
    <property type="entry name" value="Ala_racemase_N"/>
    <property type="match status" value="1"/>
</dbReference>
<dbReference type="Pfam" id="PF00842">
    <property type="entry name" value="Ala_racemase_C"/>
    <property type="match status" value="1"/>
</dbReference>
<dbReference type="GO" id="GO:0005829">
    <property type="term" value="C:cytosol"/>
    <property type="evidence" value="ECO:0007669"/>
    <property type="project" value="TreeGrafter"/>
</dbReference>
<gene>
    <name evidence="7" type="primary">alr</name>
    <name evidence="7" type="ORF">K1I37_17750</name>
</gene>
<dbReference type="PANTHER" id="PTHR30511">
    <property type="entry name" value="ALANINE RACEMASE"/>
    <property type="match status" value="1"/>
</dbReference>
<dbReference type="CDD" id="cd00430">
    <property type="entry name" value="PLPDE_III_AR"/>
    <property type="match status" value="1"/>
</dbReference>
<evidence type="ECO:0000256" key="1">
    <source>
        <dbReference type="ARBA" id="ARBA00001933"/>
    </source>
</evidence>
<dbReference type="InterPro" id="IPR011079">
    <property type="entry name" value="Ala_racemase_C"/>
</dbReference>
<dbReference type="PROSITE" id="PS00395">
    <property type="entry name" value="ALANINE_RACEMASE"/>
    <property type="match status" value="1"/>
</dbReference>
<sequence>MIHLTKEQHYRDTWAEVNLDAIRHNVRAVRACVGPDIMIMAVVKANAYGHGASPVVKAAIEAGANYLGVATLDEAIALRRAGIELPILVLGYVSGEYAIVAARQRIVLTVVGLQHAKELVAKFPRGQMIDLHVHLKLDTGMGRLGVRTADELAMEVEAISAHPSIYIDGAFTHFAQADSAEKTYTMQQLQQASELFYALRNTMHLNTAESLILHAANSAAILQFPESYLNMVRLGISLYGVYPSSEVNRDRITLRQTLTMYTRIAYCKVLPPGTSVSYGRTFITKQTMKVATLPVGYADGYHRSLSNRGYAVVRGVKCPIVGMICMDQTMIDVSQVDGVEAGEVVTIYDEQTLPELADLAQTIPYELLCSISPRVPRRYVEDD</sequence>
<dbReference type="GO" id="GO:0030632">
    <property type="term" value="P:D-alanine biosynthetic process"/>
    <property type="evidence" value="ECO:0007669"/>
    <property type="project" value="UniProtKB-UniRule"/>
</dbReference>
<dbReference type="InterPro" id="IPR020622">
    <property type="entry name" value="Ala_racemase_pyridoxalP-BS"/>
</dbReference>
<dbReference type="OrthoDB" id="9813814at2"/>
<feature type="active site" description="Proton acceptor; specific for L-alanine" evidence="4">
    <location>
        <position position="278"/>
    </location>
</feature>
<comment type="similarity">
    <text evidence="4">Belongs to the alanine racemase family.</text>
</comment>
<comment type="cofactor">
    <cofactor evidence="1 4 5">
        <name>pyridoxal 5'-phosphate</name>
        <dbReference type="ChEBI" id="CHEBI:597326"/>
    </cofactor>
</comment>
<dbReference type="GO" id="GO:0009252">
    <property type="term" value="P:peptidoglycan biosynthetic process"/>
    <property type="evidence" value="ECO:0007669"/>
    <property type="project" value="TreeGrafter"/>
</dbReference>
<comment type="pathway">
    <text evidence="4">Amino-acid biosynthesis; D-alanine biosynthesis; D-alanine from L-alanine: step 1/1.</text>
</comment>
<feature type="binding site" evidence="4 6">
    <location>
        <position position="143"/>
    </location>
    <ligand>
        <name>substrate</name>
    </ligand>
</feature>
<keyword evidence="8" id="KW-1185">Reference proteome</keyword>
<dbReference type="PRINTS" id="PR00992">
    <property type="entry name" value="ALARACEMASE"/>
</dbReference>
<evidence type="ECO:0000256" key="2">
    <source>
        <dbReference type="ARBA" id="ARBA00022898"/>
    </source>
</evidence>
<reference evidence="8" key="1">
    <citation type="journal article" date="2022" name="G3 (Bethesda)">
        <title>Unveiling the complete genome sequence of Alicyclobacillus acidoterrestris DSM 3922T, a taint-producing strain.</title>
        <authorList>
            <person name="Leonardo I.C."/>
            <person name="Barreto Crespo M.T."/>
            <person name="Gaspar F.B."/>
        </authorList>
    </citation>
    <scope>NUCLEOTIDE SEQUENCE [LARGE SCALE GENOMIC DNA]</scope>
    <source>
        <strain evidence="8">DSM 3922</strain>
    </source>
</reference>
<feature type="active site" description="Proton acceptor; specific for D-alanine" evidence="4">
    <location>
        <position position="44"/>
    </location>
</feature>
<dbReference type="Proteomes" id="UP000829401">
    <property type="component" value="Chromosome"/>
</dbReference>
<dbReference type="EC" id="5.1.1.1" evidence="4"/>
<proteinExistence type="inferred from homology"/>
<dbReference type="HAMAP" id="MF_01201">
    <property type="entry name" value="Ala_racemase"/>
    <property type="match status" value="1"/>
</dbReference>
<dbReference type="SMART" id="SM01005">
    <property type="entry name" value="Ala_racemase_C"/>
    <property type="match status" value="1"/>
</dbReference>
<keyword evidence="2 4" id="KW-0663">Pyridoxal phosphate</keyword>
<comment type="catalytic activity">
    <reaction evidence="4">
        <text>L-alanine = D-alanine</text>
        <dbReference type="Rhea" id="RHEA:20249"/>
        <dbReference type="ChEBI" id="CHEBI:57416"/>
        <dbReference type="ChEBI" id="CHEBI:57972"/>
        <dbReference type="EC" id="5.1.1.1"/>
    </reaction>
</comment>
<dbReference type="Gene3D" id="3.20.20.10">
    <property type="entry name" value="Alanine racemase"/>
    <property type="match status" value="1"/>
</dbReference>
<dbReference type="STRING" id="1356854.N007_07480"/>
<dbReference type="EMBL" id="CP080467">
    <property type="protein sequence ID" value="UNO48482.1"/>
    <property type="molecule type" value="Genomic_DNA"/>
</dbReference>
<dbReference type="InterPro" id="IPR029066">
    <property type="entry name" value="PLP-binding_barrel"/>
</dbReference>
<evidence type="ECO:0000256" key="3">
    <source>
        <dbReference type="ARBA" id="ARBA00023235"/>
    </source>
</evidence>
<dbReference type="Gene3D" id="2.40.37.10">
    <property type="entry name" value="Lyase, Ornithine Decarboxylase, Chain A, domain 1"/>
    <property type="match status" value="1"/>
</dbReference>
<accession>T0C0H5</accession>
<dbReference type="GO" id="GO:0030170">
    <property type="term" value="F:pyridoxal phosphate binding"/>
    <property type="evidence" value="ECO:0007669"/>
    <property type="project" value="UniProtKB-UniRule"/>
</dbReference>
<feature type="modified residue" description="N6-(pyridoxal phosphate)lysine" evidence="4 5">
    <location>
        <position position="44"/>
    </location>
</feature>
<dbReference type="NCBIfam" id="TIGR00492">
    <property type="entry name" value="alr"/>
    <property type="match status" value="1"/>
</dbReference>
<dbReference type="PANTHER" id="PTHR30511:SF0">
    <property type="entry name" value="ALANINE RACEMASE, CATABOLIC-RELATED"/>
    <property type="match status" value="1"/>
</dbReference>
<evidence type="ECO:0000256" key="5">
    <source>
        <dbReference type="PIRSR" id="PIRSR600821-50"/>
    </source>
</evidence>
<accession>A0A9E6ZG02</accession>
<comment type="function">
    <text evidence="4">Catalyzes the interconversion of L-alanine and D-alanine. May also act on other amino acids.</text>
</comment>
<dbReference type="SUPFAM" id="SSF50621">
    <property type="entry name" value="Alanine racemase C-terminal domain-like"/>
    <property type="match status" value="1"/>
</dbReference>